<evidence type="ECO:0000256" key="4">
    <source>
        <dbReference type="ARBA" id="ARBA00023163"/>
    </source>
</evidence>
<evidence type="ECO:0000313" key="7">
    <source>
        <dbReference type="EMBL" id="KAA5826751.1"/>
    </source>
</evidence>
<dbReference type="SUPFAM" id="SSF46689">
    <property type="entry name" value="Homeodomain-like"/>
    <property type="match status" value="1"/>
</dbReference>
<dbReference type="Proteomes" id="UP000323946">
    <property type="component" value="Unassembled WGS sequence"/>
</dbReference>
<dbReference type="InterPro" id="IPR009057">
    <property type="entry name" value="Homeodomain-like_sf"/>
</dbReference>
<dbReference type="Pfam" id="PF00440">
    <property type="entry name" value="TetR_N"/>
    <property type="match status" value="1"/>
</dbReference>
<dbReference type="GO" id="GO:0045892">
    <property type="term" value="P:negative regulation of DNA-templated transcription"/>
    <property type="evidence" value="ECO:0007669"/>
    <property type="project" value="InterPro"/>
</dbReference>
<reference evidence="7 8" key="1">
    <citation type="submission" date="2019-09" db="EMBL/GenBank/DDBJ databases">
        <title>Draft genome sequence of the thermophilic Saccharopolyspora hirsuta VKM Ac-666T.</title>
        <authorList>
            <person name="Lobastova T.G."/>
            <person name="Fokina V."/>
            <person name="Bragin E.Y."/>
            <person name="Shtratnikova V.Y."/>
            <person name="Starodumova I.P."/>
            <person name="Tarlachkov S.V."/>
            <person name="Donova M.V."/>
        </authorList>
    </citation>
    <scope>NUCLEOTIDE SEQUENCE [LARGE SCALE GENOMIC DNA]</scope>
    <source>
        <strain evidence="7 8">VKM Ac-666</strain>
    </source>
</reference>
<dbReference type="GO" id="GO:0003700">
    <property type="term" value="F:DNA-binding transcription factor activity"/>
    <property type="evidence" value="ECO:0007669"/>
    <property type="project" value="TreeGrafter"/>
</dbReference>
<dbReference type="EMBL" id="VWPH01000017">
    <property type="protein sequence ID" value="KAA5826751.1"/>
    <property type="molecule type" value="Genomic_DNA"/>
</dbReference>
<dbReference type="OrthoDB" id="3819648at2"/>
<dbReference type="SUPFAM" id="SSF48498">
    <property type="entry name" value="Tetracyclin repressor-like, C-terminal domain"/>
    <property type="match status" value="1"/>
</dbReference>
<dbReference type="InterPro" id="IPR036271">
    <property type="entry name" value="Tet_transcr_reg_TetR-rel_C_sf"/>
</dbReference>
<comment type="caution">
    <text evidence="7">The sequence shown here is derived from an EMBL/GenBank/DDBJ whole genome shotgun (WGS) entry which is preliminary data.</text>
</comment>
<keyword evidence="3 5" id="KW-0238">DNA-binding</keyword>
<keyword evidence="2" id="KW-0805">Transcription regulation</keyword>
<evidence type="ECO:0000313" key="8">
    <source>
        <dbReference type="Proteomes" id="UP000323946"/>
    </source>
</evidence>
<feature type="DNA-binding region" description="H-T-H motif" evidence="5">
    <location>
        <begin position="42"/>
        <end position="61"/>
    </location>
</feature>
<evidence type="ECO:0000256" key="1">
    <source>
        <dbReference type="ARBA" id="ARBA00022491"/>
    </source>
</evidence>
<dbReference type="GO" id="GO:0046677">
    <property type="term" value="P:response to antibiotic"/>
    <property type="evidence" value="ECO:0007669"/>
    <property type="project" value="InterPro"/>
</dbReference>
<evidence type="ECO:0000256" key="3">
    <source>
        <dbReference type="ARBA" id="ARBA00023125"/>
    </source>
</evidence>
<accession>A0A5M7BGZ0</accession>
<dbReference type="PROSITE" id="PS50977">
    <property type="entry name" value="HTH_TETR_2"/>
    <property type="match status" value="1"/>
</dbReference>
<evidence type="ECO:0000259" key="6">
    <source>
        <dbReference type="PROSITE" id="PS50977"/>
    </source>
</evidence>
<dbReference type="PANTHER" id="PTHR30055:SF151">
    <property type="entry name" value="TRANSCRIPTIONAL REGULATORY PROTEIN"/>
    <property type="match status" value="1"/>
</dbReference>
<proteinExistence type="predicted"/>
<dbReference type="PRINTS" id="PR00400">
    <property type="entry name" value="TETREPRESSOR"/>
</dbReference>
<protein>
    <submittedName>
        <fullName evidence="7">TetR family transcriptional regulator</fullName>
    </submittedName>
</protein>
<evidence type="ECO:0000256" key="2">
    <source>
        <dbReference type="ARBA" id="ARBA00023015"/>
    </source>
</evidence>
<organism evidence="7 8">
    <name type="scientific">Saccharopolyspora hirsuta</name>
    <dbReference type="NCBI Taxonomy" id="1837"/>
    <lineage>
        <taxon>Bacteria</taxon>
        <taxon>Bacillati</taxon>
        <taxon>Actinomycetota</taxon>
        <taxon>Actinomycetes</taxon>
        <taxon>Pseudonocardiales</taxon>
        <taxon>Pseudonocardiaceae</taxon>
        <taxon>Saccharopolyspora</taxon>
    </lineage>
</organism>
<dbReference type="AlphaFoldDB" id="A0A5M7BGZ0"/>
<name>A0A5M7BGZ0_SACHI</name>
<gene>
    <name evidence="7" type="ORF">F1721_30035</name>
</gene>
<dbReference type="Pfam" id="PF02909">
    <property type="entry name" value="TetR_C_1"/>
    <property type="match status" value="1"/>
</dbReference>
<dbReference type="PANTHER" id="PTHR30055">
    <property type="entry name" value="HTH-TYPE TRANSCRIPTIONAL REGULATOR RUTR"/>
    <property type="match status" value="1"/>
</dbReference>
<dbReference type="InterPro" id="IPR001647">
    <property type="entry name" value="HTH_TetR"/>
</dbReference>
<feature type="domain" description="HTH tetR-type" evidence="6">
    <location>
        <begin position="19"/>
        <end position="79"/>
    </location>
</feature>
<dbReference type="InterPro" id="IPR004111">
    <property type="entry name" value="Repressor_TetR_C"/>
</dbReference>
<keyword evidence="8" id="KW-1185">Reference proteome</keyword>
<dbReference type="GO" id="GO:0000976">
    <property type="term" value="F:transcription cis-regulatory region binding"/>
    <property type="evidence" value="ECO:0007669"/>
    <property type="project" value="TreeGrafter"/>
</dbReference>
<evidence type="ECO:0000256" key="5">
    <source>
        <dbReference type="PROSITE-ProRule" id="PRU00335"/>
    </source>
</evidence>
<dbReference type="InterPro" id="IPR003012">
    <property type="entry name" value="Tet_transcr_reg_TetR"/>
</dbReference>
<dbReference type="InterPro" id="IPR050109">
    <property type="entry name" value="HTH-type_TetR-like_transc_reg"/>
</dbReference>
<keyword evidence="4" id="KW-0804">Transcription</keyword>
<sequence length="211" mass="22128">MGGASDHGGGPVTQTRRGSLTRHDIGLAALAVVDGEGAEALTVRRIAAKLGVQAPSLYSHVAGKDDILELITEIITADIPPLQLDPADWRAGLLDWASTYHAAFAKHPNAVGIIARRAVTIAESRQAYEDVVAMLVGAGFAPAAALRVVLGIDYVVLGSILAPFSPAFDQPLGDDYPALRTAIRATEPAEVDRTAFREAVRSYVAGLPEPS</sequence>
<dbReference type="Gene3D" id="1.10.357.10">
    <property type="entry name" value="Tetracycline Repressor, domain 2"/>
    <property type="match status" value="1"/>
</dbReference>
<keyword evidence="1" id="KW-0678">Repressor</keyword>